<keyword evidence="1" id="KW-0479">Metal-binding</keyword>
<dbReference type="InterPro" id="IPR013083">
    <property type="entry name" value="Znf_RING/FYVE/PHD"/>
</dbReference>
<dbReference type="PANTHER" id="PTHR47035:SF3">
    <property type="entry name" value="OS11G0150450 PROTEIN"/>
    <property type="match status" value="1"/>
</dbReference>
<feature type="transmembrane region" description="Helical" evidence="2">
    <location>
        <begin position="30"/>
        <end position="52"/>
    </location>
</feature>
<keyword evidence="2" id="KW-0472">Membrane</keyword>
<dbReference type="GO" id="GO:0008270">
    <property type="term" value="F:zinc ion binding"/>
    <property type="evidence" value="ECO:0007669"/>
    <property type="project" value="UniProtKB-KW"/>
</dbReference>
<feature type="domain" description="RING-type" evidence="3">
    <location>
        <begin position="94"/>
        <end position="136"/>
    </location>
</feature>
<keyword evidence="5" id="KW-1185">Reference proteome</keyword>
<dbReference type="InterPro" id="IPR053070">
    <property type="entry name" value="RING-type_E3_ubiquitin-ligase"/>
</dbReference>
<dbReference type="Proteomes" id="UP000237347">
    <property type="component" value="Unassembled WGS sequence"/>
</dbReference>
<keyword evidence="2" id="KW-0812">Transmembrane</keyword>
<dbReference type="Pfam" id="PF13639">
    <property type="entry name" value="zf-RING_2"/>
    <property type="match status" value="1"/>
</dbReference>
<dbReference type="PROSITE" id="PS50089">
    <property type="entry name" value="ZF_RING_2"/>
    <property type="match status" value="1"/>
</dbReference>
<dbReference type="Gene3D" id="3.30.40.10">
    <property type="entry name" value="Zinc/RING finger domain, C3HC4 (zinc finger)"/>
    <property type="match status" value="1"/>
</dbReference>
<keyword evidence="1" id="KW-0863">Zinc-finger</keyword>
<comment type="caution">
    <text evidence="4">The sequence shown here is derived from an EMBL/GenBank/DDBJ whole genome shotgun (WGS) entry which is preliminary data.</text>
</comment>
<evidence type="ECO:0000313" key="4">
    <source>
        <dbReference type="EMBL" id="KAK7838969.1"/>
    </source>
</evidence>
<sequence>MYPNPMYPWTYPSPFLNEDETLPPLTPLESIIVCFTLFCLALMCGLVIVVLLDEKQSSNDELEQRKRAQERLTPISSYESSDQEKTSSCNNHYCVICLEDYNPGDPCQRFPFCNHIFHSECIRLWLNFQLTCPICRTSIWRSRKIKKYRPTRKINRVQISAHVDLQGNNNGVTAAV</sequence>
<gene>
    <name evidence="4" type="primary">ATL14</name>
    <name evidence="4" type="ORF">CFP56_018847</name>
</gene>
<protein>
    <submittedName>
        <fullName evidence="4">Ring-h2 finger protein atl14</fullName>
    </submittedName>
</protein>
<proteinExistence type="predicted"/>
<dbReference type="SUPFAM" id="SSF57850">
    <property type="entry name" value="RING/U-box"/>
    <property type="match status" value="1"/>
</dbReference>
<evidence type="ECO:0000256" key="2">
    <source>
        <dbReference type="SAM" id="Phobius"/>
    </source>
</evidence>
<name>A0AAW0KIF7_QUESU</name>
<reference evidence="4 5" key="1">
    <citation type="journal article" date="2018" name="Sci. Data">
        <title>The draft genome sequence of cork oak.</title>
        <authorList>
            <person name="Ramos A.M."/>
            <person name="Usie A."/>
            <person name="Barbosa P."/>
            <person name="Barros P.M."/>
            <person name="Capote T."/>
            <person name="Chaves I."/>
            <person name="Simoes F."/>
            <person name="Abreu I."/>
            <person name="Carrasquinho I."/>
            <person name="Faro C."/>
            <person name="Guimaraes J.B."/>
            <person name="Mendonca D."/>
            <person name="Nobrega F."/>
            <person name="Rodrigues L."/>
            <person name="Saibo N.J.M."/>
            <person name="Varela M.C."/>
            <person name="Egas C."/>
            <person name="Matos J."/>
            <person name="Miguel C.M."/>
            <person name="Oliveira M.M."/>
            <person name="Ricardo C.P."/>
            <person name="Goncalves S."/>
        </authorList>
    </citation>
    <scope>NUCLEOTIDE SEQUENCE [LARGE SCALE GENOMIC DNA]</scope>
    <source>
        <strain evidence="5">cv. HL8</strain>
    </source>
</reference>
<dbReference type="AlphaFoldDB" id="A0AAW0KIF7"/>
<keyword evidence="2" id="KW-1133">Transmembrane helix</keyword>
<evidence type="ECO:0000256" key="1">
    <source>
        <dbReference type="PROSITE-ProRule" id="PRU00175"/>
    </source>
</evidence>
<dbReference type="SMART" id="SM00184">
    <property type="entry name" value="RING"/>
    <property type="match status" value="1"/>
</dbReference>
<accession>A0AAW0KIF7</accession>
<keyword evidence="1" id="KW-0862">Zinc</keyword>
<dbReference type="PANTHER" id="PTHR47035">
    <property type="entry name" value="OS11G0150450 PROTEIN"/>
    <property type="match status" value="1"/>
</dbReference>
<dbReference type="EMBL" id="PKMF04000293">
    <property type="protein sequence ID" value="KAK7838969.1"/>
    <property type="molecule type" value="Genomic_DNA"/>
</dbReference>
<evidence type="ECO:0000259" key="3">
    <source>
        <dbReference type="PROSITE" id="PS50089"/>
    </source>
</evidence>
<dbReference type="InterPro" id="IPR001841">
    <property type="entry name" value="Znf_RING"/>
</dbReference>
<organism evidence="4 5">
    <name type="scientific">Quercus suber</name>
    <name type="common">Cork oak</name>
    <dbReference type="NCBI Taxonomy" id="58331"/>
    <lineage>
        <taxon>Eukaryota</taxon>
        <taxon>Viridiplantae</taxon>
        <taxon>Streptophyta</taxon>
        <taxon>Embryophyta</taxon>
        <taxon>Tracheophyta</taxon>
        <taxon>Spermatophyta</taxon>
        <taxon>Magnoliopsida</taxon>
        <taxon>eudicotyledons</taxon>
        <taxon>Gunneridae</taxon>
        <taxon>Pentapetalae</taxon>
        <taxon>rosids</taxon>
        <taxon>fabids</taxon>
        <taxon>Fagales</taxon>
        <taxon>Fagaceae</taxon>
        <taxon>Quercus</taxon>
    </lineage>
</organism>
<evidence type="ECO:0000313" key="5">
    <source>
        <dbReference type="Proteomes" id="UP000237347"/>
    </source>
</evidence>